<dbReference type="Proteomes" id="UP001164539">
    <property type="component" value="Chromosome 7"/>
</dbReference>
<sequence length="226" mass="25578">MEIESEWLNLLGELHGKSVAPIGMLPPSAFGSRDDSTEDNTTWQTISEWLGKRERASVVYVALGNELNLSKEEVSELALGLELSGLPFFWALRKRDDSPGLPAGFEERVKGRGLVWTGWVPQLRILHHESVGAFFTHCGYSSIVGAFYFGRPLIMLPFYIDQGLIARIYTEKKVGIEIPRSEQDGWYTSQSVAETIRLVMVEEEGRIYRKKAKEMKVVFADNDLQH</sequence>
<evidence type="ECO:0000313" key="2">
    <source>
        <dbReference type="Proteomes" id="UP001164539"/>
    </source>
</evidence>
<gene>
    <name evidence="1" type="ORF">OWV82_013041</name>
</gene>
<protein>
    <submittedName>
        <fullName evidence="1">UDP-glycosyltransferase</fullName>
    </submittedName>
</protein>
<keyword evidence="2" id="KW-1185">Reference proteome</keyword>
<name>A0ACC1XV05_MELAZ</name>
<proteinExistence type="predicted"/>
<accession>A0ACC1XV05</accession>
<dbReference type="EMBL" id="CM051400">
    <property type="protein sequence ID" value="KAJ4714574.1"/>
    <property type="molecule type" value="Genomic_DNA"/>
</dbReference>
<evidence type="ECO:0000313" key="1">
    <source>
        <dbReference type="EMBL" id="KAJ4714574.1"/>
    </source>
</evidence>
<comment type="caution">
    <text evidence="1">The sequence shown here is derived from an EMBL/GenBank/DDBJ whole genome shotgun (WGS) entry which is preliminary data.</text>
</comment>
<reference evidence="1 2" key="1">
    <citation type="journal article" date="2023" name="Science">
        <title>Complex scaffold remodeling in plant triterpene biosynthesis.</title>
        <authorList>
            <person name="De La Pena R."/>
            <person name="Hodgson H."/>
            <person name="Liu J.C."/>
            <person name="Stephenson M.J."/>
            <person name="Martin A.C."/>
            <person name="Owen C."/>
            <person name="Harkess A."/>
            <person name="Leebens-Mack J."/>
            <person name="Jimenez L.E."/>
            <person name="Osbourn A."/>
            <person name="Sattely E.S."/>
        </authorList>
    </citation>
    <scope>NUCLEOTIDE SEQUENCE [LARGE SCALE GENOMIC DNA]</scope>
    <source>
        <strain evidence="2">cv. JPN11</strain>
        <tissue evidence="1">Leaf</tissue>
    </source>
</reference>
<organism evidence="1 2">
    <name type="scientific">Melia azedarach</name>
    <name type="common">Chinaberry tree</name>
    <dbReference type="NCBI Taxonomy" id="155640"/>
    <lineage>
        <taxon>Eukaryota</taxon>
        <taxon>Viridiplantae</taxon>
        <taxon>Streptophyta</taxon>
        <taxon>Embryophyta</taxon>
        <taxon>Tracheophyta</taxon>
        <taxon>Spermatophyta</taxon>
        <taxon>Magnoliopsida</taxon>
        <taxon>eudicotyledons</taxon>
        <taxon>Gunneridae</taxon>
        <taxon>Pentapetalae</taxon>
        <taxon>rosids</taxon>
        <taxon>malvids</taxon>
        <taxon>Sapindales</taxon>
        <taxon>Meliaceae</taxon>
        <taxon>Melia</taxon>
    </lineage>
</organism>